<proteinExistence type="predicted"/>
<keyword evidence="6" id="KW-1185">Reference proteome</keyword>
<dbReference type="PANTHER" id="PTHR37534:SF26">
    <property type="entry name" value="TRANSCRIPTION FACTOR, PUTATIVE-RELATED"/>
    <property type="match status" value="1"/>
</dbReference>
<comment type="caution">
    <text evidence="5">The sequence shown here is derived from an EMBL/GenBank/DDBJ whole genome shotgun (WGS) entry which is preliminary data.</text>
</comment>
<dbReference type="Pfam" id="PF11951">
    <property type="entry name" value="Fungal_trans_2"/>
    <property type="match status" value="1"/>
</dbReference>
<dbReference type="InterPro" id="IPR021858">
    <property type="entry name" value="Fun_TF"/>
</dbReference>
<dbReference type="Gene3D" id="4.10.240.10">
    <property type="entry name" value="Zn(2)-C6 fungal-type DNA-binding domain"/>
    <property type="match status" value="1"/>
</dbReference>
<dbReference type="GO" id="GO:0000976">
    <property type="term" value="F:transcription cis-regulatory region binding"/>
    <property type="evidence" value="ECO:0007669"/>
    <property type="project" value="TreeGrafter"/>
</dbReference>
<dbReference type="Pfam" id="PF00172">
    <property type="entry name" value="Zn_clus"/>
    <property type="match status" value="1"/>
</dbReference>
<dbReference type="PANTHER" id="PTHR37534">
    <property type="entry name" value="TRANSCRIPTIONAL ACTIVATOR PROTEIN UGA3"/>
    <property type="match status" value="1"/>
</dbReference>
<evidence type="ECO:0000313" key="5">
    <source>
        <dbReference type="EMBL" id="KAH6869772.1"/>
    </source>
</evidence>
<feature type="region of interest" description="Disordered" evidence="3">
    <location>
        <begin position="83"/>
        <end position="106"/>
    </location>
</feature>
<protein>
    <submittedName>
        <fullName evidence="5">Fungal-specific transcription factor domain-containing protein</fullName>
    </submittedName>
</protein>
<evidence type="ECO:0000256" key="1">
    <source>
        <dbReference type="ARBA" id="ARBA00004123"/>
    </source>
</evidence>
<dbReference type="SMART" id="SM00066">
    <property type="entry name" value="GAL4"/>
    <property type="match status" value="1"/>
</dbReference>
<dbReference type="GO" id="GO:0000981">
    <property type="term" value="F:DNA-binding transcription factor activity, RNA polymerase II-specific"/>
    <property type="evidence" value="ECO:0007669"/>
    <property type="project" value="InterPro"/>
</dbReference>
<evidence type="ECO:0000256" key="2">
    <source>
        <dbReference type="ARBA" id="ARBA00023242"/>
    </source>
</evidence>
<evidence type="ECO:0000256" key="3">
    <source>
        <dbReference type="SAM" id="MobiDB-lite"/>
    </source>
</evidence>
<dbReference type="SUPFAM" id="SSF57701">
    <property type="entry name" value="Zn2/Cys6 DNA-binding domain"/>
    <property type="match status" value="1"/>
</dbReference>
<evidence type="ECO:0000259" key="4">
    <source>
        <dbReference type="PROSITE" id="PS50048"/>
    </source>
</evidence>
<organism evidence="5 6">
    <name type="scientific">Thelonectria olida</name>
    <dbReference type="NCBI Taxonomy" id="1576542"/>
    <lineage>
        <taxon>Eukaryota</taxon>
        <taxon>Fungi</taxon>
        <taxon>Dikarya</taxon>
        <taxon>Ascomycota</taxon>
        <taxon>Pezizomycotina</taxon>
        <taxon>Sordariomycetes</taxon>
        <taxon>Hypocreomycetidae</taxon>
        <taxon>Hypocreales</taxon>
        <taxon>Nectriaceae</taxon>
        <taxon>Thelonectria</taxon>
    </lineage>
</organism>
<dbReference type="GO" id="GO:0008270">
    <property type="term" value="F:zinc ion binding"/>
    <property type="evidence" value="ECO:0007669"/>
    <property type="project" value="InterPro"/>
</dbReference>
<comment type="subcellular location">
    <subcellularLocation>
        <location evidence="1">Nucleus</location>
    </subcellularLocation>
</comment>
<dbReference type="InterPro" id="IPR036864">
    <property type="entry name" value="Zn2-C6_fun-type_DNA-bd_sf"/>
</dbReference>
<dbReference type="Proteomes" id="UP000777438">
    <property type="component" value="Unassembled WGS sequence"/>
</dbReference>
<dbReference type="AlphaFoldDB" id="A0A9P9AJY0"/>
<evidence type="ECO:0000313" key="6">
    <source>
        <dbReference type="Proteomes" id="UP000777438"/>
    </source>
</evidence>
<dbReference type="PROSITE" id="PS50048">
    <property type="entry name" value="ZN2_CY6_FUNGAL_2"/>
    <property type="match status" value="1"/>
</dbReference>
<accession>A0A9P9AJY0</accession>
<gene>
    <name evidence="5" type="ORF">B0T10DRAFT_280135</name>
</gene>
<dbReference type="CDD" id="cd00067">
    <property type="entry name" value="GAL4"/>
    <property type="match status" value="1"/>
</dbReference>
<dbReference type="GO" id="GO:0005634">
    <property type="term" value="C:nucleus"/>
    <property type="evidence" value="ECO:0007669"/>
    <property type="project" value="UniProtKB-SubCell"/>
</dbReference>
<dbReference type="PROSITE" id="PS00463">
    <property type="entry name" value="ZN2_CY6_FUNGAL_1"/>
    <property type="match status" value="1"/>
</dbReference>
<dbReference type="GO" id="GO:0045944">
    <property type="term" value="P:positive regulation of transcription by RNA polymerase II"/>
    <property type="evidence" value="ECO:0007669"/>
    <property type="project" value="TreeGrafter"/>
</dbReference>
<keyword evidence="2" id="KW-0539">Nucleus</keyword>
<sequence>MSQVPRRPHGCWTCRMRHKKCDESVPICQECSSRHIPCHGYNPIPPQWMHDHETYQAELHNIKRIVKENFRLAKITQNRCSSTAQHALPGPMSRRHQSSSPLKSWNGNKTPSILDPYMSIQASNSFIYYLDYIFPLQYPYYVDQPDLGGRGWLFWLLTKSAPLRDAALTLSALYRKHGVSSCRAENQQESLLQHYGRALQGLRRALSVGQVAGLVHNPEQWLEFVASALNLISFQIFQGGTSNWVPHLTFLETVLKNSTPSTLGDEFARATHKDSESFQSVQTAKNFFIANLLWFDILACVSRGCPPQLPYHEWLCLPDIDMSRVMGCQNWAMIIIGDIATIESQIKSFNCQTLQTVINELAKRVEAGIKTLNAAGPETPLGNTCRPVTRVFATAALVQISLVAVQSGLIPPMTSYDAVSRVIEAIRQMPQNSSLRGLVWSICVAGSVAQPDQQPFFENLLGDILSHPGSRFGNCATVLSIIKHGWNRASDECDGSWGPRRTMADLGICALLC</sequence>
<dbReference type="OrthoDB" id="5213892at2759"/>
<dbReference type="InterPro" id="IPR001138">
    <property type="entry name" value="Zn2Cys6_DnaBD"/>
</dbReference>
<name>A0A9P9AJY0_9HYPO</name>
<feature type="domain" description="Zn(2)-C6 fungal-type" evidence="4">
    <location>
        <begin position="10"/>
        <end position="38"/>
    </location>
</feature>
<reference evidence="5 6" key="1">
    <citation type="journal article" date="2021" name="Nat. Commun.">
        <title>Genetic determinants of endophytism in the Arabidopsis root mycobiome.</title>
        <authorList>
            <person name="Mesny F."/>
            <person name="Miyauchi S."/>
            <person name="Thiergart T."/>
            <person name="Pickel B."/>
            <person name="Atanasova L."/>
            <person name="Karlsson M."/>
            <person name="Huettel B."/>
            <person name="Barry K.W."/>
            <person name="Haridas S."/>
            <person name="Chen C."/>
            <person name="Bauer D."/>
            <person name="Andreopoulos W."/>
            <person name="Pangilinan J."/>
            <person name="LaButti K."/>
            <person name="Riley R."/>
            <person name="Lipzen A."/>
            <person name="Clum A."/>
            <person name="Drula E."/>
            <person name="Henrissat B."/>
            <person name="Kohler A."/>
            <person name="Grigoriev I.V."/>
            <person name="Martin F.M."/>
            <person name="Hacquard S."/>
        </authorList>
    </citation>
    <scope>NUCLEOTIDE SEQUENCE [LARGE SCALE GENOMIC DNA]</scope>
    <source>
        <strain evidence="5 6">MPI-CAGE-CH-0241</strain>
    </source>
</reference>
<dbReference type="EMBL" id="JAGPYM010000066">
    <property type="protein sequence ID" value="KAH6869772.1"/>
    <property type="molecule type" value="Genomic_DNA"/>
</dbReference>